<proteinExistence type="predicted"/>
<sequence length="59" mass="6337">MLDLALPVKTGHRTILLSERGYRKEPASMAAATIGRVAERGIDVVLVDTAGLCKIMSHC</sequence>
<dbReference type="Gene3D" id="3.40.50.300">
    <property type="entry name" value="P-loop containing nucleotide triphosphate hydrolases"/>
    <property type="match status" value="1"/>
</dbReference>
<dbReference type="AlphaFoldDB" id="A0AAD5WK86"/>
<dbReference type="InterPro" id="IPR027417">
    <property type="entry name" value="P-loop_NTPase"/>
</dbReference>
<reference evidence="1" key="1">
    <citation type="submission" date="2021-06" db="EMBL/GenBank/DDBJ databases">
        <title>Parelaphostrongylus tenuis whole genome reference sequence.</title>
        <authorList>
            <person name="Garwood T.J."/>
            <person name="Larsen P.A."/>
            <person name="Fountain-Jones N.M."/>
            <person name="Garbe J.R."/>
            <person name="Macchietto M.G."/>
            <person name="Kania S.A."/>
            <person name="Gerhold R.W."/>
            <person name="Richards J.E."/>
            <person name="Wolf T.M."/>
        </authorList>
    </citation>
    <scope>NUCLEOTIDE SEQUENCE</scope>
    <source>
        <strain evidence="1">MNPRO001-30</strain>
        <tissue evidence="1">Meninges</tissue>
    </source>
</reference>
<dbReference type="EMBL" id="JAHQIW010007282">
    <property type="protein sequence ID" value="KAJ1373417.1"/>
    <property type="molecule type" value="Genomic_DNA"/>
</dbReference>
<organism evidence="1 2">
    <name type="scientific">Parelaphostrongylus tenuis</name>
    <name type="common">Meningeal worm</name>
    <dbReference type="NCBI Taxonomy" id="148309"/>
    <lineage>
        <taxon>Eukaryota</taxon>
        <taxon>Metazoa</taxon>
        <taxon>Ecdysozoa</taxon>
        <taxon>Nematoda</taxon>
        <taxon>Chromadorea</taxon>
        <taxon>Rhabditida</taxon>
        <taxon>Rhabditina</taxon>
        <taxon>Rhabditomorpha</taxon>
        <taxon>Strongyloidea</taxon>
        <taxon>Metastrongylidae</taxon>
        <taxon>Parelaphostrongylus</taxon>
    </lineage>
</organism>
<evidence type="ECO:0000313" key="2">
    <source>
        <dbReference type="Proteomes" id="UP001196413"/>
    </source>
</evidence>
<protein>
    <recommendedName>
        <fullName evidence="3">SRP54-type proteins GTP-binding domain-containing protein</fullName>
    </recommendedName>
</protein>
<comment type="caution">
    <text evidence="1">The sequence shown here is derived from an EMBL/GenBank/DDBJ whole genome shotgun (WGS) entry which is preliminary data.</text>
</comment>
<evidence type="ECO:0000313" key="1">
    <source>
        <dbReference type="EMBL" id="KAJ1373417.1"/>
    </source>
</evidence>
<dbReference type="Proteomes" id="UP001196413">
    <property type="component" value="Unassembled WGS sequence"/>
</dbReference>
<gene>
    <name evidence="1" type="ORF">KIN20_035808</name>
</gene>
<keyword evidence="2" id="KW-1185">Reference proteome</keyword>
<evidence type="ECO:0008006" key="3">
    <source>
        <dbReference type="Google" id="ProtNLM"/>
    </source>
</evidence>
<name>A0AAD5WK86_PARTN</name>
<accession>A0AAD5WK86</accession>